<reference evidence="2" key="1">
    <citation type="journal article" date="2021" name="bioRxiv">
        <title>Whole Genome Assembly and Annotation of Northern Wild Rice, Zizania palustris L., Supports a Whole Genome Duplication in the Zizania Genus.</title>
        <authorList>
            <person name="Haas M."/>
            <person name="Kono T."/>
            <person name="Macchietto M."/>
            <person name="Millas R."/>
            <person name="McGilp L."/>
            <person name="Shao M."/>
            <person name="Duquette J."/>
            <person name="Hirsch C.N."/>
            <person name="Kimball J."/>
        </authorList>
    </citation>
    <scope>NUCLEOTIDE SEQUENCE</scope>
    <source>
        <tissue evidence="2">Fresh leaf tissue</tissue>
    </source>
</reference>
<organism evidence="2 3">
    <name type="scientific">Zizania palustris</name>
    <name type="common">Northern wild rice</name>
    <dbReference type="NCBI Taxonomy" id="103762"/>
    <lineage>
        <taxon>Eukaryota</taxon>
        <taxon>Viridiplantae</taxon>
        <taxon>Streptophyta</taxon>
        <taxon>Embryophyta</taxon>
        <taxon>Tracheophyta</taxon>
        <taxon>Spermatophyta</taxon>
        <taxon>Magnoliopsida</taxon>
        <taxon>Liliopsida</taxon>
        <taxon>Poales</taxon>
        <taxon>Poaceae</taxon>
        <taxon>BOP clade</taxon>
        <taxon>Oryzoideae</taxon>
        <taxon>Oryzeae</taxon>
        <taxon>Zizaniinae</taxon>
        <taxon>Zizania</taxon>
    </lineage>
</organism>
<feature type="region of interest" description="Disordered" evidence="1">
    <location>
        <begin position="1"/>
        <end position="56"/>
    </location>
</feature>
<protein>
    <submittedName>
        <fullName evidence="2">Uncharacterized protein</fullName>
    </submittedName>
</protein>
<reference evidence="2" key="2">
    <citation type="submission" date="2021-02" db="EMBL/GenBank/DDBJ databases">
        <authorList>
            <person name="Kimball J.A."/>
            <person name="Haas M.W."/>
            <person name="Macchietto M."/>
            <person name="Kono T."/>
            <person name="Duquette J."/>
            <person name="Shao M."/>
        </authorList>
    </citation>
    <scope>NUCLEOTIDE SEQUENCE</scope>
    <source>
        <tissue evidence="2">Fresh leaf tissue</tissue>
    </source>
</reference>
<keyword evidence="3" id="KW-1185">Reference proteome</keyword>
<comment type="caution">
    <text evidence="2">The sequence shown here is derived from an EMBL/GenBank/DDBJ whole genome shotgun (WGS) entry which is preliminary data.</text>
</comment>
<gene>
    <name evidence="2" type="ORF">GUJ93_ZPchr0014g46762</name>
</gene>
<feature type="compositionally biased region" description="Pro residues" evidence="1">
    <location>
        <begin position="1"/>
        <end position="11"/>
    </location>
</feature>
<dbReference type="EMBL" id="JAAALK010000086">
    <property type="protein sequence ID" value="KAG8082373.1"/>
    <property type="molecule type" value="Genomic_DNA"/>
</dbReference>
<proteinExistence type="predicted"/>
<evidence type="ECO:0000313" key="3">
    <source>
        <dbReference type="Proteomes" id="UP000729402"/>
    </source>
</evidence>
<name>A0A8J5TG00_ZIZPA</name>
<accession>A0A8J5TG00</accession>
<dbReference type="Proteomes" id="UP000729402">
    <property type="component" value="Unassembled WGS sequence"/>
</dbReference>
<evidence type="ECO:0000313" key="2">
    <source>
        <dbReference type="EMBL" id="KAG8082373.1"/>
    </source>
</evidence>
<evidence type="ECO:0000256" key="1">
    <source>
        <dbReference type="SAM" id="MobiDB-lite"/>
    </source>
</evidence>
<sequence>MALPPSPPSPARPDLVDPRPTTAPSSSATAERTPERPRGAQCSSHNNEIALGGNRRSVRRCCPDLAAERPMPRFR</sequence>
<dbReference type="AlphaFoldDB" id="A0A8J5TG00"/>